<dbReference type="InterPro" id="IPR050330">
    <property type="entry name" value="Bact_OuterMem_StrucFunc"/>
</dbReference>
<reference evidence="13 14" key="1">
    <citation type="journal article" date="2010" name="Stand. Genomic Sci.">
        <title>Complete genome sequence of Haliangium ochraceum type strain (SMP-2).</title>
        <authorList>
            <consortium name="US DOE Joint Genome Institute (JGI-PGF)"/>
            <person name="Ivanova N."/>
            <person name="Daum C."/>
            <person name="Lang E."/>
            <person name="Abt B."/>
            <person name="Kopitz M."/>
            <person name="Saunders E."/>
            <person name="Lapidus A."/>
            <person name="Lucas S."/>
            <person name="Glavina Del Rio T."/>
            <person name="Nolan M."/>
            <person name="Tice H."/>
            <person name="Copeland A."/>
            <person name="Cheng J.F."/>
            <person name="Chen F."/>
            <person name="Bruce D."/>
            <person name="Goodwin L."/>
            <person name="Pitluck S."/>
            <person name="Mavromatis K."/>
            <person name="Pati A."/>
            <person name="Mikhailova N."/>
            <person name="Chen A."/>
            <person name="Palaniappan K."/>
            <person name="Land M."/>
            <person name="Hauser L."/>
            <person name="Chang Y.J."/>
            <person name="Jeffries C.D."/>
            <person name="Detter J.C."/>
            <person name="Brettin T."/>
            <person name="Rohde M."/>
            <person name="Goker M."/>
            <person name="Bristow J."/>
            <person name="Markowitz V."/>
            <person name="Eisen J.A."/>
            <person name="Hugenholtz P."/>
            <person name="Kyrpides N.C."/>
            <person name="Klenk H.P."/>
        </authorList>
    </citation>
    <scope>NUCLEOTIDE SEQUENCE [LARGE SCALE GENOMIC DNA]</scope>
    <source>
        <strain evidence="14">DSM 14365 / CIP 107738 / JCM 11303 / AJ 13395 / SMP-2</strain>
    </source>
</reference>
<evidence type="ECO:0000256" key="7">
    <source>
        <dbReference type="ARBA" id="ARBA00023237"/>
    </source>
</evidence>
<protein>
    <submittedName>
        <fullName evidence="13">Myxococcales GC_trans_RRR domain protein</fullName>
    </submittedName>
</protein>
<evidence type="ECO:0000256" key="9">
    <source>
        <dbReference type="SAM" id="MobiDB-lite"/>
    </source>
</evidence>
<feature type="compositionally biased region" description="Acidic residues" evidence="9">
    <location>
        <begin position="1122"/>
        <end position="1158"/>
    </location>
</feature>
<keyword evidence="5" id="KW-0106">Calcium</keyword>
<feature type="compositionally biased region" description="Polar residues" evidence="9">
    <location>
        <begin position="1254"/>
        <end position="1264"/>
    </location>
</feature>
<feature type="compositionally biased region" description="Acidic residues" evidence="9">
    <location>
        <begin position="1957"/>
        <end position="1975"/>
    </location>
</feature>
<dbReference type="CDD" id="cd07185">
    <property type="entry name" value="OmpA_C-like"/>
    <property type="match status" value="1"/>
</dbReference>
<feature type="compositionally biased region" description="Basic and acidic residues" evidence="9">
    <location>
        <begin position="552"/>
        <end position="561"/>
    </location>
</feature>
<evidence type="ECO:0000313" key="13">
    <source>
        <dbReference type="EMBL" id="ACY17390.1"/>
    </source>
</evidence>
<feature type="compositionally biased region" description="Acidic residues" evidence="9">
    <location>
        <begin position="471"/>
        <end position="494"/>
    </location>
</feature>
<dbReference type="SUPFAM" id="SSF103088">
    <property type="entry name" value="OmpA-like"/>
    <property type="match status" value="1"/>
</dbReference>
<feature type="compositionally biased region" description="Basic and acidic residues" evidence="9">
    <location>
        <begin position="1793"/>
        <end position="1810"/>
    </location>
</feature>
<dbReference type="InterPro" id="IPR003367">
    <property type="entry name" value="Thrombospondin_3-like_rpt"/>
</dbReference>
<dbReference type="Pfam" id="PF00691">
    <property type="entry name" value="OmpA"/>
    <property type="match status" value="1"/>
</dbReference>
<dbReference type="InterPro" id="IPR025737">
    <property type="entry name" value="FApF"/>
</dbReference>
<feature type="compositionally biased region" description="Acidic residues" evidence="9">
    <location>
        <begin position="601"/>
        <end position="615"/>
    </location>
</feature>
<feature type="region of interest" description="Disordered" evidence="9">
    <location>
        <begin position="369"/>
        <end position="406"/>
    </location>
</feature>
<proteinExistence type="predicted"/>
<dbReference type="EMBL" id="CP001804">
    <property type="protein sequence ID" value="ACY17390.1"/>
    <property type="molecule type" value="Genomic_DNA"/>
</dbReference>
<dbReference type="GO" id="GO:0007155">
    <property type="term" value="P:cell adhesion"/>
    <property type="evidence" value="ECO:0007669"/>
    <property type="project" value="InterPro"/>
</dbReference>
<feature type="compositionally biased region" description="Basic and acidic residues" evidence="9">
    <location>
        <begin position="1739"/>
        <end position="1748"/>
    </location>
</feature>
<dbReference type="PROSITE" id="PS51123">
    <property type="entry name" value="OMPA_2"/>
    <property type="match status" value="1"/>
</dbReference>
<feature type="compositionally biased region" description="Acidic residues" evidence="9">
    <location>
        <begin position="1168"/>
        <end position="1198"/>
    </location>
</feature>
<dbReference type="OrthoDB" id="5486625at2"/>
<evidence type="ECO:0000256" key="8">
    <source>
        <dbReference type="PROSITE-ProRule" id="PRU00473"/>
    </source>
</evidence>
<feature type="compositionally biased region" description="Acidic residues" evidence="9">
    <location>
        <begin position="583"/>
        <end position="593"/>
    </location>
</feature>
<dbReference type="Pfam" id="PF18884">
    <property type="entry name" value="TSP3_bac"/>
    <property type="match status" value="5"/>
</dbReference>
<evidence type="ECO:0000256" key="1">
    <source>
        <dbReference type="ARBA" id="ARBA00004442"/>
    </source>
</evidence>
<feature type="domain" description="OmpA-like" evidence="12">
    <location>
        <begin position="1831"/>
        <end position="1949"/>
    </location>
</feature>
<dbReference type="GO" id="GO:0005509">
    <property type="term" value="F:calcium ion binding"/>
    <property type="evidence" value="ECO:0007669"/>
    <property type="project" value="InterPro"/>
</dbReference>
<dbReference type="InterPro" id="IPR006665">
    <property type="entry name" value="OmpA-like"/>
</dbReference>
<feature type="compositionally biased region" description="Acidic residues" evidence="9">
    <location>
        <begin position="968"/>
        <end position="977"/>
    </location>
</feature>
<feature type="compositionally biased region" description="Acidic residues" evidence="9">
    <location>
        <begin position="1665"/>
        <end position="1717"/>
    </location>
</feature>
<evidence type="ECO:0000256" key="10">
    <source>
        <dbReference type="SAM" id="Phobius"/>
    </source>
</evidence>
<feature type="chain" id="PRO_5003011532" evidence="11">
    <location>
        <begin position="26"/>
        <end position="1987"/>
    </location>
</feature>
<evidence type="ECO:0000256" key="5">
    <source>
        <dbReference type="ARBA" id="ARBA00022837"/>
    </source>
</evidence>
<feature type="compositionally biased region" description="Low complexity" evidence="9">
    <location>
        <begin position="1976"/>
        <end position="1987"/>
    </location>
</feature>
<keyword evidence="4 11" id="KW-0732">Signal</keyword>
<dbReference type="Gene3D" id="3.30.1330.60">
    <property type="entry name" value="OmpA-like domain"/>
    <property type="match status" value="1"/>
</dbReference>
<dbReference type="Gene3D" id="4.10.1080.10">
    <property type="entry name" value="TSP type-3 repeat"/>
    <property type="match status" value="3"/>
</dbReference>
<feature type="compositionally biased region" description="Acidic residues" evidence="9">
    <location>
        <begin position="1218"/>
        <end position="1247"/>
    </location>
</feature>
<dbReference type="eggNOG" id="COG2885">
    <property type="taxonomic scope" value="Bacteria"/>
</dbReference>
<keyword evidence="3" id="KW-0964">Secreted</keyword>
<keyword evidence="7" id="KW-0998">Cell outer membrane</keyword>
<dbReference type="PANTHER" id="PTHR30329">
    <property type="entry name" value="STATOR ELEMENT OF FLAGELLAR MOTOR COMPLEX"/>
    <property type="match status" value="1"/>
</dbReference>
<evidence type="ECO:0000313" key="14">
    <source>
        <dbReference type="Proteomes" id="UP000001880"/>
    </source>
</evidence>
<feature type="signal peptide" evidence="11">
    <location>
        <begin position="1"/>
        <end position="25"/>
    </location>
</feature>
<feature type="region of interest" description="Disordered" evidence="9">
    <location>
        <begin position="678"/>
        <end position="750"/>
    </location>
</feature>
<keyword evidence="6 8" id="KW-0472">Membrane</keyword>
<dbReference type="InterPro" id="IPR024038">
    <property type="entry name" value="MYXO-CTERM"/>
</dbReference>
<feature type="compositionally biased region" description="Basic and acidic residues" evidence="9">
    <location>
        <begin position="1010"/>
        <end position="1025"/>
    </location>
</feature>
<evidence type="ECO:0000256" key="6">
    <source>
        <dbReference type="ARBA" id="ARBA00023136"/>
    </source>
</evidence>
<dbReference type="InterPro" id="IPR059100">
    <property type="entry name" value="TSP3_bac"/>
</dbReference>
<dbReference type="GO" id="GO:0009279">
    <property type="term" value="C:cell outer membrane"/>
    <property type="evidence" value="ECO:0007669"/>
    <property type="project" value="UniProtKB-SubCell"/>
</dbReference>
<sequence length="1987" mass="206473">MRKQSIAIACLGALGLLVHADSAHAEGSAELGTTQGVDSTTVFRIDIVDAETESIFWEGPVPLTLQLPSGGFHPTFPVLPSGQTAPAIAGEVGVYQLTLVGADIPAGTAWNLSVRDDQGEEIPGRVFSRNWVMQPDDASADGALSASFFAKTPTAAGQTGVIELRVDGANSNDGGPTAFGFQANASGIPGANAGRSVPDNDTGNPIGVGNIALYLNPPATATYSVGAPQVSSLVFRGGSLACNSAEPGAGGTFAFNSSVAGTFHLMCDFDADGVDISDDDDLLVVGTATPGTNTVAWNGEDRNGSTVAAGSYQCQVRLTSGELHLVAEDVETMFPGLRMFAIDSVGTSTPLAMYWNDSQIQASAIPMPNGELSLETSGAAGVSSGDPTGAPEANTNARAWGDFGEDGKGDGSLLDTYTWLADDLSASTEAVVIDSDADSDGDGLTDLEELCDLGTDPDDTDSDDDGRLDGDEGTADTDGDGLADPLDPDSDNDGILDGTEVGITTPSADTDVSRGNFVPDADPNSTTDPTSAHSDTQGFSDPTIGDPDGSEDSNHNGRVDAGESDPTESADDSAIGGQPLVDSDGDGLVDAEETFFGSDPNDADTDDDGLLDGDEPNWTTDTDGDGVINVFDPDSDNDGLFDGTEAGVATADADTDLSRGVFRADAAPGTTTFVVVADSDRGGVRDGAEDPNYNGRIDGGELDPNDGADDALNVPLDTDDDGLTDDEESLIGSDPNDADTDDDGLRDGDEVHWMLDSDGDSLINVLDADSDNDGLFDGTEAGVAAADADTDESRGTFIADADPSTTTSMIDADTDDGGVRDGAEDANHNGAIDGGETDPNEGADDVAPEDSDGDGLTDVEEATFGSDPNDADSDDDGLRDGDEPNWNIDQDGDGFIGALDPDSDNDGIFDGTEAGVVTADPDTDLGAGAFVADADPSSTTSPIAADSDGGGVDDGAEDPNHNGAIDSGELDPEDAGDDGTPPADSDGDGLSDDEEAAFGTDPDDADTDDDGVRDGDEYNWAHDFDGDGLINARDGDSDDDGLFDGTERGVVTPDPDTNTSEGGSFIADADPSTTTNSLDRDTDDGGVEDGLEDLNHNGALDAREIDPNLADDDGLLDRDQDTIIDTDEGVADDDDDGIPNYEDLDSDGDGILDEDEAGDLDRETAPVDTDEDGTPDFLDLDTDNDTLPDADEAGDDQLDTPPVDTDGDGTADFRDLDSDGDGTPDAEDPCPTDPDDACMMVGEDDRDGDGIPDNTDNCPDTPNQGQLDQDGDGLGDLCDSDADGDGFDDDISIGGGGCSSAGDGSLGALLLVLLALGLVTRRRRRQAIALAATLAVVLVLGSASSARAQVQDEGAFPAERFRLAADEEGVLHTEWGAVPGHMAWDLALLFGYQDDPLTIYRERDGDRERDGALVSSRVSGSLVASLALWNRLALAIELPLILTQDDDPVSGVPVGDLERTGIGDIRVAPKVQLLSAANSGVDLAIIPTFTLPTGSAEDYRGEQGVSFAPEVAISRAMGAWRLASNIGYRARQNAHLADLDVNDELFLRLGAGYRLGETGGPPLELDLGLSAATAAASPLGDYNQNHLELLTGARYHLPGPFSIGLGYGVGVTNGFGTPDWRLFLTVRAAGRSDPDSDGDGILDDVDACPNEPEDKDGFEDRDGCPETDNDGDGIPDTEDGAPNDPEDKDGYQDEDGVPDPDNDDDGIPDTEEACPDEPENKNGYQDEDGCPDELPDTDGDGHVDRVDECPEQPEDMDGFEDEDGCPDEDNDEDGVVDSADKCPNEAGPVENRGCPDTDRDGDGVVDRLDNCPDEAGSERNQGCKRRQRVRLSGDRLEILDRVYFRSNRAVLQRRSNPLLQNVAQVLIAHPEIEHVRVEGHTDNRGDPTYNMNLSQSRAEAVVAFLVQEGVEAKRLAAVGFGETQPLEDNKTRRGRAANRRVEFNILWDKPADPPAEVIEEPSDDAAGEGAGDDAGDAAGEGEASQGS</sequence>
<keyword evidence="10" id="KW-0812">Transmembrane</keyword>
<feature type="compositionally biased region" description="Low complexity" evidence="9">
    <location>
        <begin position="1199"/>
        <end position="1210"/>
    </location>
</feature>
<dbReference type="NCBIfam" id="TIGR03901">
    <property type="entry name" value="MYXO-CTERM"/>
    <property type="match status" value="1"/>
</dbReference>
<feature type="region of interest" description="Disordered" evidence="9">
    <location>
        <begin position="435"/>
        <end position="643"/>
    </location>
</feature>
<feature type="compositionally biased region" description="Acidic residues" evidence="9">
    <location>
        <begin position="1269"/>
        <end position="1281"/>
    </location>
</feature>
<dbReference type="InterPro" id="IPR028974">
    <property type="entry name" value="TSP_type-3_rpt"/>
</dbReference>
<feature type="compositionally biased region" description="Polar residues" evidence="9">
    <location>
        <begin position="523"/>
        <end position="540"/>
    </location>
</feature>
<feature type="transmembrane region" description="Helical" evidence="10">
    <location>
        <begin position="1304"/>
        <end position="1320"/>
    </location>
</feature>
<dbReference type="SUPFAM" id="SSF103647">
    <property type="entry name" value="TSP type-3 repeat"/>
    <property type="match status" value="6"/>
</dbReference>
<dbReference type="PRINTS" id="PR01021">
    <property type="entry name" value="OMPADOMAIN"/>
</dbReference>
<feature type="compositionally biased region" description="Acidic residues" evidence="9">
    <location>
        <begin position="985"/>
        <end position="1009"/>
    </location>
</feature>
<feature type="compositionally biased region" description="Acidic residues" evidence="9">
    <location>
        <begin position="717"/>
        <end position="729"/>
    </location>
</feature>
<dbReference type="Proteomes" id="UP000001880">
    <property type="component" value="Chromosome"/>
</dbReference>
<feature type="transmembrane region" description="Helical" evidence="10">
    <location>
        <begin position="1327"/>
        <end position="1346"/>
    </location>
</feature>
<accession>D0LU26</accession>
<dbReference type="InterPro" id="IPR006664">
    <property type="entry name" value="OMP_bac"/>
</dbReference>
<feature type="compositionally biased region" description="Acidic residues" evidence="9">
    <location>
        <begin position="835"/>
        <end position="861"/>
    </location>
</feature>
<evidence type="ECO:0000256" key="4">
    <source>
        <dbReference type="ARBA" id="ARBA00022729"/>
    </source>
</evidence>
<evidence type="ECO:0000256" key="2">
    <source>
        <dbReference type="ARBA" id="ARBA00004613"/>
    </source>
</evidence>
<feature type="compositionally biased region" description="Acidic residues" evidence="9">
    <location>
        <begin position="1725"/>
        <end position="1738"/>
    </location>
</feature>
<feature type="compositionally biased region" description="Basic and acidic residues" evidence="9">
    <location>
        <begin position="678"/>
        <end position="688"/>
    </location>
</feature>
<dbReference type="RefSeq" id="WP_012829982.1">
    <property type="nucleotide sequence ID" value="NC_013440.1"/>
</dbReference>
<feature type="compositionally biased region" description="Acidic residues" evidence="9">
    <location>
        <begin position="1635"/>
        <end position="1657"/>
    </location>
</feature>
<evidence type="ECO:0000256" key="3">
    <source>
        <dbReference type="ARBA" id="ARBA00022525"/>
    </source>
</evidence>
<feature type="compositionally biased region" description="Acidic residues" evidence="9">
    <location>
        <begin position="435"/>
        <end position="464"/>
    </location>
</feature>
<evidence type="ECO:0000256" key="11">
    <source>
        <dbReference type="SAM" id="SignalP"/>
    </source>
</evidence>
<dbReference type="KEGG" id="hoh:Hoch_4901"/>
<keyword evidence="10" id="KW-1133">Transmembrane helix</keyword>
<name>D0LU26_HALO1</name>
<dbReference type="NCBIfam" id="TIGR03382">
    <property type="entry name" value="GC_trans_RRR"/>
    <property type="match status" value="1"/>
</dbReference>
<feature type="region of interest" description="Disordered" evidence="9">
    <location>
        <begin position="1946"/>
        <end position="1987"/>
    </location>
</feature>
<dbReference type="Pfam" id="PF13557">
    <property type="entry name" value="Phenol_MetA_deg"/>
    <property type="match status" value="1"/>
</dbReference>
<feature type="region of interest" description="Disordered" evidence="9">
    <location>
        <begin position="1631"/>
        <end position="1826"/>
    </location>
</feature>
<feature type="region of interest" description="Disordered" evidence="9">
    <location>
        <begin position="783"/>
        <end position="1281"/>
    </location>
</feature>
<dbReference type="STRING" id="502025.Hoch_4901"/>
<evidence type="ECO:0000259" key="12">
    <source>
        <dbReference type="PROSITE" id="PS51123"/>
    </source>
</evidence>
<comment type="subcellular location">
    <subcellularLocation>
        <location evidence="1">Cell outer membrane</location>
    </subcellularLocation>
    <subcellularLocation>
        <location evidence="2">Secreted</location>
    </subcellularLocation>
</comment>
<feature type="compositionally biased region" description="Acidic residues" evidence="9">
    <location>
        <begin position="1081"/>
        <end position="1092"/>
    </location>
</feature>
<gene>
    <name evidence="13" type="ordered locus">Hoch_4901</name>
</gene>
<feature type="compositionally biased region" description="Acidic residues" evidence="9">
    <location>
        <begin position="700"/>
        <end position="709"/>
    </location>
</feature>
<feature type="compositionally biased region" description="Acidic residues" evidence="9">
    <location>
        <begin position="1749"/>
        <end position="1775"/>
    </location>
</feature>
<keyword evidence="14" id="KW-1185">Reference proteome</keyword>
<dbReference type="PANTHER" id="PTHR30329:SF21">
    <property type="entry name" value="LIPOPROTEIN YIAD-RELATED"/>
    <property type="match status" value="1"/>
</dbReference>
<organism evidence="13 14">
    <name type="scientific">Haliangium ochraceum (strain DSM 14365 / JCM 11303 / SMP-2)</name>
    <dbReference type="NCBI Taxonomy" id="502025"/>
    <lineage>
        <taxon>Bacteria</taxon>
        <taxon>Pseudomonadati</taxon>
        <taxon>Myxococcota</taxon>
        <taxon>Polyangia</taxon>
        <taxon>Haliangiales</taxon>
        <taxon>Kofleriaceae</taxon>
        <taxon>Haliangium</taxon>
    </lineage>
</organism>
<dbReference type="InterPro" id="IPR017756">
    <property type="entry name" value="TM_Gly-Cys-Arg_CS"/>
</dbReference>
<dbReference type="Gene3D" id="2.60.40.4070">
    <property type="match status" value="1"/>
</dbReference>
<feature type="compositionally biased region" description="Acidic residues" evidence="9">
    <location>
        <begin position="562"/>
        <end position="571"/>
    </location>
</feature>
<feature type="compositionally biased region" description="Basic and acidic residues" evidence="9">
    <location>
        <begin position="817"/>
        <end position="827"/>
    </location>
</feature>
<dbReference type="InterPro" id="IPR036737">
    <property type="entry name" value="OmpA-like_sf"/>
</dbReference>
<dbReference type="HOGENOM" id="CLU_234163_0_0_7"/>
<dbReference type="Pfam" id="PF02412">
    <property type="entry name" value="TSP_3"/>
    <property type="match status" value="2"/>
</dbReference>